<protein>
    <submittedName>
        <fullName evidence="9">MFS transporter</fullName>
    </submittedName>
</protein>
<proteinExistence type="predicted"/>
<keyword evidence="5 7" id="KW-1133">Transmembrane helix</keyword>
<evidence type="ECO:0000256" key="1">
    <source>
        <dbReference type="ARBA" id="ARBA00004651"/>
    </source>
</evidence>
<evidence type="ECO:0000256" key="3">
    <source>
        <dbReference type="ARBA" id="ARBA00022475"/>
    </source>
</evidence>
<dbReference type="PROSITE" id="PS50850">
    <property type="entry name" value="MFS"/>
    <property type="match status" value="1"/>
</dbReference>
<dbReference type="InterPro" id="IPR036259">
    <property type="entry name" value="MFS_trans_sf"/>
</dbReference>
<dbReference type="EMBL" id="JALLMC010000011">
    <property type="protein sequence ID" value="MEB6412283.1"/>
    <property type="molecule type" value="Genomic_DNA"/>
</dbReference>
<feature type="transmembrane region" description="Helical" evidence="7">
    <location>
        <begin position="172"/>
        <end position="194"/>
    </location>
</feature>
<gene>
    <name evidence="9" type="ORF">MXM28_21675</name>
</gene>
<dbReference type="Gene3D" id="1.20.1250.20">
    <property type="entry name" value="MFS general substrate transporter like domains"/>
    <property type="match status" value="2"/>
</dbReference>
<feature type="transmembrane region" description="Helical" evidence="7">
    <location>
        <begin position="83"/>
        <end position="101"/>
    </location>
</feature>
<comment type="subcellular location">
    <subcellularLocation>
        <location evidence="1">Cell membrane</location>
        <topology evidence="1">Multi-pass membrane protein</topology>
    </subcellularLocation>
</comment>
<comment type="caution">
    <text evidence="9">The sequence shown here is derived from an EMBL/GenBank/DDBJ whole genome shotgun (WGS) entry which is preliminary data.</text>
</comment>
<organism evidence="9 10">
    <name type="scientific">Enterobacter vonholyi</name>
    <dbReference type="NCBI Taxonomy" id="2797505"/>
    <lineage>
        <taxon>Bacteria</taxon>
        <taxon>Pseudomonadati</taxon>
        <taxon>Pseudomonadota</taxon>
        <taxon>Gammaproteobacteria</taxon>
        <taxon>Enterobacterales</taxon>
        <taxon>Enterobacteriaceae</taxon>
        <taxon>Enterobacter</taxon>
    </lineage>
</organism>
<feature type="transmembrane region" description="Helical" evidence="7">
    <location>
        <begin position="50"/>
        <end position="71"/>
    </location>
</feature>
<evidence type="ECO:0000256" key="5">
    <source>
        <dbReference type="ARBA" id="ARBA00022989"/>
    </source>
</evidence>
<feature type="transmembrane region" description="Helical" evidence="7">
    <location>
        <begin position="20"/>
        <end position="38"/>
    </location>
</feature>
<dbReference type="PANTHER" id="PTHR23517:SF2">
    <property type="entry name" value="MULTIDRUG RESISTANCE PROTEIN MDTH"/>
    <property type="match status" value="1"/>
</dbReference>
<name>A0ABU6E9P1_9ENTR</name>
<dbReference type="PANTHER" id="PTHR23517">
    <property type="entry name" value="RESISTANCE PROTEIN MDTM, PUTATIVE-RELATED-RELATED"/>
    <property type="match status" value="1"/>
</dbReference>
<evidence type="ECO:0000256" key="4">
    <source>
        <dbReference type="ARBA" id="ARBA00022692"/>
    </source>
</evidence>
<evidence type="ECO:0000256" key="6">
    <source>
        <dbReference type="ARBA" id="ARBA00023136"/>
    </source>
</evidence>
<dbReference type="SUPFAM" id="SSF103473">
    <property type="entry name" value="MFS general substrate transporter"/>
    <property type="match status" value="1"/>
</dbReference>
<keyword evidence="10" id="KW-1185">Reference proteome</keyword>
<dbReference type="Proteomes" id="UP001306510">
    <property type="component" value="Unassembled WGS sequence"/>
</dbReference>
<feature type="transmembrane region" description="Helical" evidence="7">
    <location>
        <begin position="289"/>
        <end position="308"/>
    </location>
</feature>
<evidence type="ECO:0000256" key="7">
    <source>
        <dbReference type="SAM" id="Phobius"/>
    </source>
</evidence>
<keyword evidence="2" id="KW-0813">Transport</keyword>
<keyword evidence="3" id="KW-1003">Cell membrane</keyword>
<reference evidence="9 10" key="1">
    <citation type="submission" date="2022-04" db="EMBL/GenBank/DDBJ databases">
        <title>Whole genome surviellance of AMR bacteria from Assam, India: One Health Study.</title>
        <authorList>
            <person name="Mendem S.K."/>
            <person name="Rakshit O."/>
            <person name="Murugesan D."/>
            <person name="Shome R."/>
            <person name="Raisen C."/>
            <person name="Holmes M.A."/>
            <person name="Saikia K."/>
            <person name="Shome B.R."/>
        </authorList>
    </citation>
    <scope>NUCLEOTIDE SEQUENCE [LARGE SCALE GENOMIC DNA]</scope>
    <source>
        <strain evidence="9 10">MGG-11lp</strain>
    </source>
</reference>
<evidence type="ECO:0000313" key="9">
    <source>
        <dbReference type="EMBL" id="MEB6412283.1"/>
    </source>
</evidence>
<evidence type="ECO:0000256" key="2">
    <source>
        <dbReference type="ARBA" id="ARBA00022448"/>
    </source>
</evidence>
<dbReference type="InterPro" id="IPR020846">
    <property type="entry name" value="MFS_dom"/>
</dbReference>
<feature type="transmembrane region" description="Helical" evidence="7">
    <location>
        <begin position="221"/>
        <end position="238"/>
    </location>
</feature>
<keyword evidence="6 7" id="KW-0472">Membrane</keyword>
<keyword evidence="4 7" id="KW-0812">Transmembrane</keyword>
<evidence type="ECO:0000259" key="8">
    <source>
        <dbReference type="PROSITE" id="PS50850"/>
    </source>
</evidence>
<feature type="transmembrane region" description="Helical" evidence="7">
    <location>
        <begin position="376"/>
        <end position="396"/>
    </location>
</feature>
<feature type="transmembrane region" description="Helical" evidence="7">
    <location>
        <begin position="348"/>
        <end position="370"/>
    </location>
</feature>
<feature type="transmembrane region" description="Helical" evidence="7">
    <location>
        <begin position="107"/>
        <end position="124"/>
    </location>
</feature>
<dbReference type="RefSeq" id="WP_325848943.1">
    <property type="nucleotide sequence ID" value="NZ_JALLMC010000011.1"/>
</dbReference>
<sequence>MTKINISVSQTGQNAVLHTMLAGTFLSRAGYFMTWPYLSVVLYRQFGLSASLIGVIFFMTSASGLLIGVFGSYYSDRLGRERALVASLLLSVAGFAMMAYSNHPVEFVIAMTFIATGRACTESFSKAMIGDHVKDISQRERFQYIRYYIVNIGTALGPLAGTFALATPKVNIFIFSSVIYLVYAIMLMGIIGIFPVERNNDRKLTLGIISSLHIVFSQKSFSKLLMCYFLVMFIYVSFDSPLIQLLTRLHFPDLTLTISTIFMTNAVTVIVCQYPVLLILRKFNAKGKIILGILFISTAQLCFMMAYFDILALIVIATFILSIGELITMPAFSVEVDRLAPENLRGTSFGLINLTSLGTSLCPLFCGFFIDAEWGYAMFLFLFFTGLISIFLYCSVAERTSDRQI</sequence>
<feature type="transmembrane region" description="Helical" evidence="7">
    <location>
        <begin position="258"/>
        <end position="277"/>
    </location>
</feature>
<accession>A0ABU6E9P1</accession>
<evidence type="ECO:0000313" key="10">
    <source>
        <dbReference type="Proteomes" id="UP001306510"/>
    </source>
</evidence>
<dbReference type="Pfam" id="PF07690">
    <property type="entry name" value="MFS_1"/>
    <property type="match status" value="1"/>
</dbReference>
<dbReference type="InterPro" id="IPR011701">
    <property type="entry name" value="MFS"/>
</dbReference>
<feature type="domain" description="Major facilitator superfamily (MFS) profile" evidence="8">
    <location>
        <begin position="16"/>
        <end position="401"/>
    </location>
</feature>
<feature type="transmembrane region" description="Helical" evidence="7">
    <location>
        <begin position="145"/>
        <end position="166"/>
    </location>
</feature>
<dbReference type="InterPro" id="IPR050171">
    <property type="entry name" value="MFS_Transporters"/>
</dbReference>
<feature type="transmembrane region" description="Helical" evidence="7">
    <location>
        <begin position="314"/>
        <end position="336"/>
    </location>
</feature>